<evidence type="ECO:0000256" key="7">
    <source>
        <dbReference type="ARBA" id="ARBA00023204"/>
    </source>
</evidence>
<evidence type="ECO:0000256" key="8">
    <source>
        <dbReference type="ARBA" id="ARBA00023242"/>
    </source>
</evidence>
<dbReference type="EMBL" id="KE344092">
    <property type="protein sequence ID" value="EXB53512.1"/>
    <property type="molecule type" value="Genomic_DNA"/>
</dbReference>
<sequence>MADSVNCDSRRSSRLLNPWVLNFQKLGLEFKCPLWCVFFLFRSFLRKRDLKMINGSLFWYFVVILQLKFAQSTDAASMQSRLVYPVQLSLVWIALSVKPTVLVEVRLFVFPSILRYFGGCFNLLHWEENESHRRNRRKGLSLFDGLLGSNCYRDLRHLPFMENMVTIYRCLDATFSAKLFQPAHSDAERVSMQSPASTNIRFGDQMNEELPENGQGDNSGSGQSVDKQIGVDKSGKVENFIRECKRNDKGLKHSGEECTTVEIYMNPVSQSLPDSPPSFGDARGSDNDGYYRCSEHSSENSLAKRPSQDNDGSKIGKLRTDSAGFGKDGNLREVKRQKQLNYGVLQLSGSSAVHFQDVSKFGALMTNSESKLQMISQPSVQAPKILDGQLVNKTTCAFCHSSDISENTGTMLHYSSGKLVLGDEATLPNVIHVHKVCIDWAPQVYYVDDDRVENLKEELARGAKLRCSTCGHKGAALGCYEDFLILCPAHSSVRFPSEKPKSRKIIAKDHTLPAIASCQLSNFVPSLDGEKKMVFCGSALSTDEKALLVKYGKMSGATVSKFWNPNVTHVIAATDDKDACTRTLKFLMAILNGRWIVKVDWLRACMEANCHVNEEPYEVCLDNHGCCDGPKNGRLRASDNAPKLFSGLNFYLVGDFLPSYKEDLQDLVTAAGGTVLRSREELVARSSKEAAPTPRALVVYNIDPLEGCRLGEEVAILFQRLSEAEDAASQTGSKVIGHTWLLESIAGYKLLPIVT</sequence>
<protein>
    <submittedName>
        <fullName evidence="12">Protein BREAST CANCER SUSCEPTIBILITY 1-like protein</fullName>
    </submittedName>
</protein>
<dbReference type="Proteomes" id="UP000030645">
    <property type="component" value="Unassembled WGS sequence"/>
</dbReference>
<dbReference type="Pfam" id="PF00533">
    <property type="entry name" value="BRCT"/>
    <property type="match status" value="1"/>
</dbReference>
<dbReference type="SUPFAM" id="SSF52113">
    <property type="entry name" value="BRCT domain"/>
    <property type="match status" value="2"/>
</dbReference>
<dbReference type="PANTHER" id="PTHR13763:SF9">
    <property type="entry name" value="BRCA1-ASSOCIATED RING DOMAIN PROTEIN 1"/>
    <property type="match status" value="1"/>
</dbReference>
<dbReference type="STRING" id="981085.W9R323"/>
<keyword evidence="7" id="KW-0234">DNA repair</keyword>
<organism evidence="12 13">
    <name type="scientific">Morus notabilis</name>
    <dbReference type="NCBI Taxonomy" id="981085"/>
    <lineage>
        <taxon>Eukaryota</taxon>
        <taxon>Viridiplantae</taxon>
        <taxon>Streptophyta</taxon>
        <taxon>Embryophyta</taxon>
        <taxon>Tracheophyta</taxon>
        <taxon>Spermatophyta</taxon>
        <taxon>Magnoliopsida</taxon>
        <taxon>eudicotyledons</taxon>
        <taxon>Gunneridae</taxon>
        <taxon>Pentapetalae</taxon>
        <taxon>rosids</taxon>
        <taxon>fabids</taxon>
        <taxon>Rosales</taxon>
        <taxon>Moraceae</taxon>
        <taxon>Moreae</taxon>
        <taxon>Morus</taxon>
    </lineage>
</organism>
<dbReference type="GO" id="GO:0000724">
    <property type="term" value="P:double-strand break repair via homologous recombination"/>
    <property type="evidence" value="ECO:0007669"/>
    <property type="project" value="TreeGrafter"/>
</dbReference>
<dbReference type="PROSITE" id="PS50172">
    <property type="entry name" value="BRCT"/>
    <property type="match status" value="2"/>
</dbReference>
<evidence type="ECO:0000256" key="4">
    <source>
        <dbReference type="ARBA" id="ARBA00022763"/>
    </source>
</evidence>
<keyword evidence="4" id="KW-0227">DNA damage</keyword>
<evidence type="ECO:0000259" key="11">
    <source>
        <dbReference type="PROSITE" id="PS51805"/>
    </source>
</evidence>
<dbReference type="InterPro" id="IPR034732">
    <property type="entry name" value="EPHD"/>
</dbReference>
<name>W9R323_9ROSA</name>
<dbReference type="FunFam" id="3.40.50.10190:FF:000006">
    <property type="entry name" value="Breast cancer type 1 susceptibility protein homolog"/>
    <property type="match status" value="1"/>
</dbReference>
<dbReference type="GO" id="GO:0008270">
    <property type="term" value="F:zinc ion binding"/>
    <property type="evidence" value="ECO:0007669"/>
    <property type="project" value="UniProtKB-KW"/>
</dbReference>
<evidence type="ECO:0000256" key="5">
    <source>
        <dbReference type="ARBA" id="ARBA00022771"/>
    </source>
</evidence>
<evidence type="ECO:0000313" key="12">
    <source>
        <dbReference type="EMBL" id="EXB53512.1"/>
    </source>
</evidence>
<dbReference type="GO" id="GO:0045944">
    <property type="term" value="P:positive regulation of transcription by RNA polymerase II"/>
    <property type="evidence" value="ECO:0007669"/>
    <property type="project" value="TreeGrafter"/>
</dbReference>
<dbReference type="eggNOG" id="KOG4362">
    <property type="taxonomic scope" value="Eukaryota"/>
</dbReference>
<dbReference type="InterPro" id="IPR001357">
    <property type="entry name" value="BRCT_dom"/>
</dbReference>
<dbReference type="InterPro" id="IPR036420">
    <property type="entry name" value="BRCT_dom_sf"/>
</dbReference>
<keyword evidence="2" id="KW-0479">Metal-binding</keyword>
<dbReference type="SMART" id="SM00292">
    <property type="entry name" value="BRCT"/>
    <property type="match status" value="2"/>
</dbReference>
<dbReference type="AlphaFoldDB" id="W9R323"/>
<dbReference type="Gene3D" id="3.40.50.10190">
    <property type="entry name" value="BRCT domain"/>
    <property type="match status" value="2"/>
</dbReference>
<keyword evidence="8" id="KW-0539">Nucleus</keyword>
<dbReference type="GO" id="GO:0004842">
    <property type="term" value="F:ubiquitin-protein transferase activity"/>
    <property type="evidence" value="ECO:0007669"/>
    <property type="project" value="TreeGrafter"/>
</dbReference>
<evidence type="ECO:0000313" key="13">
    <source>
        <dbReference type="Proteomes" id="UP000030645"/>
    </source>
</evidence>
<dbReference type="PROSITE" id="PS51805">
    <property type="entry name" value="EPHD"/>
    <property type="match status" value="1"/>
</dbReference>
<proteinExistence type="predicted"/>
<dbReference type="GO" id="GO:0005634">
    <property type="term" value="C:nucleus"/>
    <property type="evidence" value="ECO:0007669"/>
    <property type="project" value="UniProtKB-SubCell"/>
</dbReference>
<accession>W9R323</accession>
<dbReference type="InterPro" id="IPR031099">
    <property type="entry name" value="BRCA1-associated"/>
</dbReference>
<evidence type="ECO:0000259" key="10">
    <source>
        <dbReference type="PROSITE" id="PS50172"/>
    </source>
</evidence>
<gene>
    <name evidence="12" type="ORF">L484_005942</name>
</gene>
<feature type="region of interest" description="Disordered" evidence="9">
    <location>
        <begin position="267"/>
        <end position="328"/>
    </location>
</feature>
<keyword evidence="3" id="KW-0677">Repeat</keyword>
<dbReference type="InterPro" id="IPR013083">
    <property type="entry name" value="Znf_RING/FYVE/PHD"/>
</dbReference>
<feature type="region of interest" description="Disordered" evidence="9">
    <location>
        <begin position="207"/>
        <end position="232"/>
    </location>
</feature>
<keyword evidence="5" id="KW-0863">Zinc-finger</keyword>
<reference evidence="13" key="1">
    <citation type="submission" date="2013-01" db="EMBL/GenBank/DDBJ databases">
        <title>Draft Genome Sequence of a Mulberry Tree, Morus notabilis C.K. Schneid.</title>
        <authorList>
            <person name="He N."/>
            <person name="Zhao S."/>
        </authorList>
    </citation>
    <scope>NUCLEOTIDE SEQUENCE</scope>
</reference>
<evidence type="ECO:0000256" key="6">
    <source>
        <dbReference type="ARBA" id="ARBA00022833"/>
    </source>
</evidence>
<evidence type="ECO:0000256" key="3">
    <source>
        <dbReference type="ARBA" id="ARBA00022737"/>
    </source>
</evidence>
<keyword evidence="13" id="KW-1185">Reference proteome</keyword>
<comment type="subcellular location">
    <subcellularLocation>
        <location evidence="1">Nucleus</location>
    </subcellularLocation>
</comment>
<dbReference type="PANTHER" id="PTHR13763">
    <property type="entry name" value="BREAST CANCER TYPE 1 SUSCEPTIBILITY PROTEIN BRCA1"/>
    <property type="match status" value="1"/>
</dbReference>
<keyword evidence="6" id="KW-0862">Zinc</keyword>
<evidence type="ECO:0000256" key="2">
    <source>
        <dbReference type="ARBA" id="ARBA00022723"/>
    </source>
</evidence>
<feature type="compositionally biased region" description="Basic and acidic residues" evidence="9">
    <location>
        <begin position="306"/>
        <end position="320"/>
    </location>
</feature>
<feature type="domain" description="PHD-type" evidence="11">
    <location>
        <begin position="393"/>
        <end position="511"/>
    </location>
</feature>
<feature type="domain" description="BRCT" evidence="10">
    <location>
        <begin position="640"/>
        <end position="755"/>
    </location>
</feature>
<dbReference type="Gene3D" id="3.30.40.10">
    <property type="entry name" value="Zinc/RING finger domain, C3HC4 (zinc finger)"/>
    <property type="match status" value="1"/>
</dbReference>
<feature type="compositionally biased region" description="Low complexity" evidence="9">
    <location>
        <begin position="213"/>
        <end position="224"/>
    </location>
</feature>
<evidence type="ECO:0000256" key="9">
    <source>
        <dbReference type="SAM" id="MobiDB-lite"/>
    </source>
</evidence>
<evidence type="ECO:0000256" key="1">
    <source>
        <dbReference type="ARBA" id="ARBA00004123"/>
    </source>
</evidence>
<feature type="domain" description="BRCT" evidence="10">
    <location>
        <begin position="530"/>
        <end position="619"/>
    </location>
</feature>
<dbReference type="CDD" id="cd17734">
    <property type="entry name" value="BRCT_Bard1_rpt1"/>
    <property type="match status" value="1"/>
</dbReference>